<dbReference type="InterPro" id="IPR016032">
    <property type="entry name" value="Sig_transdc_resp-reg_C-effctor"/>
</dbReference>
<evidence type="ECO:0000313" key="3">
    <source>
        <dbReference type="Proteomes" id="UP000644441"/>
    </source>
</evidence>
<dbReference type="InterPro" id="IPR036388">
    <property type="entry name" value="WH-like_DNA-bd_sf"/>
</dbReference>
<organism evidence="2 3">
    <name type="scientific">Alloalcanivorax venustensis ISO4</name>
    <dbReference type="NCBI Taxonomy" id="1177184"/>
    <lineage>
        <taxon>Bacteria</taxon>
        <taxon>Pseudomonadati</taxon>
        <taxon>Pseudomonadota</taxon>
        <taxon>Gammaproteobacteria</taxon>
        <taxon>Oceanospirillales</taxon>
        <taxon>Alcanivoracaceae</taxon>
        <taxon>Alloalcanivorax</taxon>
    </lineage>
</organism>
<dbReference type="Gene3D" id="1.10.10.10">
    <property type="entry name" value="Winged helix-like DNA-binding domain superfamily/Winged helix DNA-binding domain"/>
    <property type="match status" value="1"/>
</dbReference>
<dbReference type="Proteomes" id="UP000644441">
    <property type="component" value="Unassembled WGS sequence"/>
</dbReference>
<proteinExistence type="predicted"/>
<comment type="caution">
    <text evidence="2">The sequence shown here is derived from an EMBL/GenBank/DDBJ whole genome shotgun (WGS) entry which is preliminary data.</text>
</comment>
<dbReference type="RefSeq" id="WP_194854866.1">
    <property type="nucleotide sequence ID" value="NZ_ARXR01000001.1"/>
</dbReference>
<sequence length="391" mass="43910">MEGSSRLPYTGAGHQALLDTLYATPTDQSLWRNFLHKLVTVSESRSARLLVLDKAAETVRSSTKINIDDRAHQNYVDYFVNTCPWRPELKEKPAGRLYSTYLDFSCRQRRFYKTEFYNDWARNLDIHHGVCGTVYQTDEYTIQLLVQRTGGQGPYEAQDTAWFNELVPHVRRAIDLTRHLHQLEWSNRGGRLAAHRPFAVLGNGGRVEFLCDRARALIAKEEELVCRHGRLAPKRQAPRERFMALVDKVILGAGRDWRHPGGTVTLPRRGGGQLVCMISPMAPENSGALLAPEGRALVYFHAPEYEGAVDEQQIAELFDLTPAEARVARAIAEGGDLKTLAAGLSLSVDTLRGQLKSVFRKTGTRRQNELAARILRSPALRAAETLPIKLS</sequence>
<evidence type="ECO:0000313" key="2">
    <source>
        <dbReference type="EMBL" id="MBF5051631.1"/>
    </source>
</evidence>
<evidence type="ECO:0000259" key="1">
    <source>
        <dbReference type="SMART" id="SM00421"/>
    </source>
</evidence>
<reference evidence="2 3" key="1">
    <citation type="submission" date="2012-09" db="EMBL/GenBank/DDBJ databases">
        <title>Genome Sequence of alkane-degrading Bacterium Alcanivorax venustensis ISO4.</title>
        <authorList>
            <person name="Lai Q."/>
            <person name="Shao Z."/>
        </authorList>
    </citation>
    <scope>NUCLEOTIDE SEQUENCE [LARGE SCALE GENOMIC DNA]</scope>
    <source>
        <strain evidence="2 3">ISO4</strain>
    </source>
</reference>
<dbReference type="SUPFAM" id="SSF46894">
    <property type="entry name" value="C-terminal effector domain of the bipartite response regulators"/>
    <property type="match status" value="1"/>
</dbReference>
<keyword evidence="3" id="KW-1185">Reference proteome</keyword>
<dbReference type="SMART" id="SM00421">
    <property type="entry name" value="HTH_LUXR"/>
    <property type="match status" value="1"/>
</dbReference>
<feature type="domain" description="HTH luxR-type" evidence="1">
    <location>
        <begin position="317"/>
        <end position="374"/>
    </location>
</feature>
<dbReference type="EMBL" id="ARXR01000001">
    <property type="protein sequence ID" value="MBF5051631.1"/>
    <property type="molecule type" value="Genomic_DNA"/>
</dbReference>
<name>A0ABS0ABX4_9GAMM</name>
<gene>
    <name evidence="2" type="ORF">ISO4_00233</name>
</gene>
<protein>
    <recommendedName>
        <fullName evidence="1">HTH luxR-type domain-containing protein</fullName>
    </recommendedName>
</protein>
<dbReference type="InterPro" id="IPR000792">
    <property type="entry name" value="Tscrpt_reg_LuxR_C"/>
</dbReference>
<accession>A0ABS0ABX4</accession>